<protein>
    <submittedName>
        <fullName evidence="7">SAGA-associated factor 29</fullName>
    </submittedName>
</protein>
<dbReference type="GO" id="GO:0140672">
    <property type="term" value="C:ATAC complex"/>
    <property type="evidence" value="ECO:0007669"/>
    <property type="project" value="UniProtKB-ARBA"/>
</dbReference>
<dbReference type="Pfam" id="PF07039">
    <property type="entry name" value="SGF29_Tudor"/>
    <property type="match status" value="1"/>
</dbReference>
<dbReference type="CDD" id="cd20394">
    <property type="entry name" value="Tudor_SGF29_rpt2"/>
    <property type="match status" value="1"/>
</dbReference>
<evidence type="ECO:0000256" key="3">
    <source>
        <dbReference type="ARBA" id="ARBA00023054"/>
    </source>
</evidence>
<dbReference type="FunFam" id="2.30.30.140:FF:000026">
    <property type="entry name" value="SAGA-associated factor 29 homolog"/>
    <property type="match status" value="1"/>
</dbReference>
<reference evidence="7" key="1">
    <citation type="submission" date="2018-10" db="EMBL/GenBank/DDBJ databases">
        <title>Transcriptome assembly of Aceria tosichella (Wheat curl mite) Type 2.</title>
        <authorList>
            <person name="Scully E.D."/>
            <person name="Geib S.M."/>
            <person name="Palmer N.A."/>
            <person name="Gupta A.K."/>
            <person name="Sarath G."/>
            <person name="Tatineni S."/>
        </authorList>
    </citation>
    <scope>NUCLEOTIDE SEQUENCE</scope>
    <source>
        <strain evidence="7">LincolnNE</strain>
    </source>
</reference>
<dbReference type="EMBL" id="GGYP01003598">
    <property type="protein sequence ID" value="MDE48369.1"/>
    <property type="molecule type" value="Transcribed_RNA"/>
</dbReference>
<dbReference type="Gene3D" id="2.30.30.140">
    <property type="match status" value="2"/>
</dbReference>
<evidence type="ECO:0000256" key="1">
    <source>
        <dbReference type="ARBA" id="ARBA00004123"/>
    </source>
</evidence>
<keyword evidence="4" id="KW-0804">Transcription</keyword>
<comment type="subcellular location">
    <subcellularLocation>
        <location evidence="1">Nucleus</location>
    </subcellularLocation>
</comment>
<gene>
    <name evidence="7" type="primary">CCDC101</name>
    <name evidence="7" type="ORF">g.18073</name>
</gene>
<feature type="domain" description="SGF29 C-terminal" evidence="6">
    <location>
        <begin position="121"/>
        <end position="265"/>
    </location>
</feature>
<dbReference type="GO" id="GO:0005634">
    <property type="term" value="C:nucleus"/>
    <property type="evidence" value="ECO:0007669"/>
    <property type="project" value="UniProtKB-SubCell"/>
</dbReference>
<dbReference type="FunFam" id="2.30.30.140:FF:000029">
    <property type="entry name" value="SAGA-associated factor 29 homolog"/>
    <property type="match status" value="1"/>
</dbReference>
<proteinExistence type="predicted"/>
<dbReference type="InterPro" id="IPR047287">
    <property type="entry name" value="Tudor_SGF29_rpt2"/>
</dbReference>
<name>A0A6G1SDC6_9ACAR</name>
<organism evidence="7">
    <name type="scientific">Aceria tosichella</name>
    <name type="common">wheat curl mite</name>
    <dbReference type="NCBI Taxonomy" id="561515"/>
    <lineage>
        <taxon>Eukaryota</taxon>
        <taxon>Metazoa</taxon>
        <taxon>Ecdysozoa</taxon>
        <taxon>Arthropoda</taxon>
        <taxon>Chelicerata</taxon>
        <taxon>Arachnida</taxon>
        <taxon>Acari</taxon>
        <taxon>Acariformes</taxon>
        <taxon>Trombidiformes</taxon>
        <taxon>Prostigmata</taxon>
        <taxon>Eupodina</taxon>
        <taxon>Eriophyoidea</taxon>
        <taxon>Eriophyidae</taxon>
        <taxon>Eriophyinae</taxon>
        <taxon>Aceriini</taxon>
        <taxon>Aceria</taxon>
    </lineage>
</organism>
<dbReference type="CDD" id="cd20393">
    <property type="entry name" value="Tudor_SGF29_rpt1"/>
    <property type="match status" value="1"/>
</dbReference>
<dbReference type="GO" id="GO:0000124">
    <property type="term" value="C:SAGA complex"/>
    <property type="evidence" value="ECO:0007669"/>
    <property type="project" value="InterPro"/>
</dbReference>
<keyword evidence="3" id="KW-0175">Coiled coil</keyword>
<dbReference type="InterPro" id="IPR010750">
    <property type="entry name" value="SGF29_tudor-like_dom"/>
</dbReference>
<accession>A0A6G1SDC6</accession>
<dbReference type="PANTHER" id="PTHR21539">
    <property type="entry name" value="SAGA-ASSOCIATED FACTOR 29"/>
    <property type="match status" value="1"/>
</dbReference>
<dbReference type="AlphaFoldDB" id="A0A6G1SDC6"/>
<dbReference type="InterPro" id="IPR047288">
    <property type="entry name" value="Tudor_SGF29_rpt1"/>
</dbReference>
<evidence type="ECO:0000256" key="2">
    <source>
        <dbReference type="ARBA" id="ARBA00023015"/>
    </source>
</evidence>
<evidence type="ECO:0000259" key="6">
    <source>
        <dbReference type="PROSITE" id="PS51518"/>
    </source>
</evidence>
<evidence type="ECO:0000313" key="7">
    <source>
        <dbReference type="EMBL" id="MDE48369.1"/>
    </source>
</evidence>
<sequence length="265" mass="29630">MDPQISERLTELYKILKKVGEENKAREKQKNKSCKMLIVNHHAESKVLREALDVVVDIRQTLRQYQKKLIASMNSSQPSGGVRRGALMKILQQSASALPLFIPDKPGEPAPPLCGSVPADPAYIAKSGDMIAAFVQSPDGDGSKVWVLGEVLHYITGAGKYEIDDIDEDHNTKDRHTIGRRRVIPLPTMRANPLTNPEALFPKDTLVLALYPQTTCFYRAIIDKPPEDFSHDYMVSFEDATYTEGYSPPLAVPQRYVIASREPKK</sequence>
<evidence type="ECO:0000256" key="4">
    <source>
        <dbReference type="ARBA" id="ARBA00023163"/>
    </source>
</evidence>
<dbReference type="PANTHER" id="PTHR21539:SF0">
    <property type="entry name" value="SAGA-ASSOCIATED FACTOR 29"/>
    <property type="match status" value="1"/>
</dbReference>
<keyword evidence="5" id="KW-0539">Nucleus</keyword>
<dbReference type="InterPro" id="IPR037802">
    <property type="entry name" value="SGF29"/>
</dbReference>
<evidence type="ECO:0000256" key="5">
    <source>
        <dbReference type="ARBA" id="ARBA00023242"/>
    </source>
</evidence>
<dbReference type="PROSITE" id="PS51518">
    <property type="entry name" value="SGF29_C"/>
    <property type="match status" value="1"/>
</dbReference>
<keyword evidence="2" id="KW-0805">Transcription regulation</keyword>